<reference evidence="3 4" key="2">
    <citation type="journal article" date="2006" name="J. Virol.">
        <title>Genomic sequence of Spodoptera frugiperda Ascovirus 1a, an enveloped, double-stranded DNA insect virus that manipulates apoptosis for viral reproduction.</title>
        <authorList>
            <person name="Bideshi D.K."/>
            <person name="Demattei M.V."/>
            <person name="Rouleux-Bonnin F."/>
            <person name="Stasiak K."/>
            <person name="Tan Y."/>
            <person name="Bigot S."/>
            <person name="Bigot Y."/>
            <person name="Federici B.A."/>
        </authorList>
    </citation>
    <scope>NUCLEOTIDE SEQUENCE [LARGE SCALE GENOMIC DNA]</scope>
    <source>
        <strain evidence="4">SvAV-1a</strain>
    </source>
</reference>
<dbReference type="EMBL" id="AJ279828">
    <property type="protein sequence ID" value="CAC19179.1"/>
    <property type="molecule type" value="Genomic_DNA"/>
</dbReference>
<keyword evidence="1" id="KW-1133">Transmembrane helix</keyword>
<reference evidence="2" key="1">
    <citation type="journal article" date="2000" name="J. Gen. Virol.">
        <title>Phylogenetic position of the Diadromus pulchellus ascovirus DNA polymerase among viruses with large double-stranded DNA genomes.</title>
        <authorList>
            <person name="Stasiak K."/>
            <person name="Demattei M.V."/>
            <person name="Federici B.A."/>
            <person name="Bigot Y."/>
        </authorList>
    </citation>
    <scope>NUCLEOTIDE SEQUENCE</scope>
</reference>
<keyword evidence="1" id="KW-0472">Membrane</keyword>
<accession>Q0E599</accession>
<accession>Q9DKL5</accession>
<protein>
    <submittedName>
        <fullName evidence="3">13.7 kDa</fullName>
    </submittedName>
</protein>
<dbReference type="Proteomes" id="UP000008030">
    <property type="component" value="Segment"/>
</dbReference>
<dbReference type="GeneID" id="4306169"/>
<evidence type="ECO:0000313" key="4">
    <source>
        <dbReference type="Proteomes" id="UP000008030"/>
    </source>
</evidence>
<evidence type="ECO:0000313" key="3">
    <source>
        <dbReference type="EMBL" id="CAL44602.1"/>
    </source>
</evidence>
<keyword evidence="1" id="KW-0812">Transmembrane</keyword>
<keyword evidence="4" id="KW-1185">Reference proteome</keyword>
<name>Q9DKL5_SFAVA</name>
<reference evidence="3" key="3">
    <citation type="journal article" date="2009" name="PLoS ONE">
        <title>Symbiotic virus at the evolutionary intersection of three types of large DNA viruses; iridoviruses, ascoviruses, and ichnoviruses.</title>
        <authorList>
            <person name="Bigot Y."/>
            <person name="Renault S."/>
            <person name="Nicolas J."/>
            <person name="Moundras C."/>
            <person name="Demattei M.V."/>
            <person name="Samain S."/>
            <person name="Bideshi D.K."/>
            <person name="Federici B.A."/>
        </authorList>
    </citation>
    <scope>NUCLEOTIDE SEQUENCE</scope>
</reference>
<organism evidence="2">
    <name type="scientific">Spodoptera frugiperda ascovirus 1a</name>
    <name type="common">SfAV-1a</name>
    <dbReference type="NCBI Taxonomy" id="113370"/>
    <lineage>
        <taxon>Viruses</taxon>
        <taxon>Varidnaviria</taxon>
        <taxon>Bamfordvirae</taxon>
        <taxon>Nucleocytoviricota</taxon>
        <taxon>Megaviricetes</taxon>
        <taxon>Pimascovirales</taxon>
        <taxon>Pimascovirales incertae sedis</taxon>
        <taxon>Ascoviridae</taxon>
        <taxon>Ascovirus</taxon>
        <taxon>Ascovirus sfav1a</taxon>
    </lineage>
</organism>
<dbReference type="KEGG" id="vg:4306169"/>
<sequence>MYTSVFGIEGELSSKATIDAYNRTVPKPVVFLKRASSGFLTLDQCSGCVGLALIIQVSMKKILQNPIALAQFSSNYVDWQKQLDDYNTELGGGEEVAVERSKSPSSTYVTLAIIGLLVLFGVLATR</sequence>
<gene>
    <name evidence="3" type="primary">ORF002</name>
</gene>
<dbReference type="RefSeq" id="YP_762357.1">
    <property type="nucleotide sequence ID" value="NC_008361.1"/>
</dbReference>
<organismHost>
    <name type="scientific">Spodoptera frugiperda</name>
    <name type="common">Fall armyworm</name>
    <dbReference type="NCBI Taxonomy" id="7108"/>
</organismHost>
<dbReference type="EMBL" id="AM398843">
    <property type="protein sequence ID" value="CAL44602.1"/>
    <property type="molecule type" value="Genomic_DNA"/>
</dbReference>
<evidence type="ECO:0000256" key="1">
    <source>
        <dbReference type="SAM" id="Phobius"/>
    </source>
</evidence>
<evidence type="ECO:0000313" key="2">
    <source>
        <dbReference type="EMBL" id="CAC19179.1"/>
    </source>
</evidence>
<proteinExistence type="predicted"/>
<feature type="transmembrane region" description="Helical" evidence="1">
    <location>
        <begin position="108"/>
        <end position="125"/>
    </location>
</feature>